<evidence type="ECO:0000313" key="1">
    <source>
        <dbReference type="EMBL" id="TGY95622.1"/>
    </source>
</evidence>
<dbReference type="Proteomes" id="UP000304953">
    <property type="component" value="Unassembled WGS sequence"/>
</dbReference>
<accession>A0AC61RUT9</accession>
<evidence type="ECO:0000313" key="2">
    <source>
        <dbReference type="Proteomes" id="UP000304953"/>
    </source>
</evidence>
<comment type="caution">
    <text evidence="1">The sequence shown here is derived from an EMBL/GenBank/DDBJ whole genome shotgun (WGS) entry which is preliminary data.</text>
</comment>
<keyword evidence="2" id="KW-1185">Reference proteome</keyword>
<name>A0AC61RUT9_9FIRM</name>
<reference evidence="1" key="1">
    <citation type="submission" date="2019-04" db="EMBL/GenBank/DDBJ databases">
        <title>Microbes associate with the intestines of laboratory mice.</title>
        <authorList>
            <person name="Navarre W."/>
            <person name="Wong E."/>
            <person name="Huang K."/>
            <person name="Tropini C."/>
            <person name="Ng K."/>
            <person name="Yu B."/>
        </authorList>
    </citation>
    <scope>NUCLEOTIDE SEQUENCE</scope>
    <source>
        <strain evidence="1">NM01_1-7b</strain>
    </source>
</reference>
<proteinExistence type="predicted"/>
<gene>
    <name evidence="1" type="ORF">E5329_13665</name>
</gene>
<dbReference type="EMBL" id="SRYA01000026">
    <property type="protein sequence ID" value="TGY95622.1"/>
    <property type="molecule type" value="Genomic_DNA"/>
</dbReference>
<protein>
    <submittedName>
        <fullName evidence="1">Uncharacterized protein</fullName>
    </submittedName>
</protein>
<organism evidence="1 2">
    <name type="scientific">Petralouisia muris</name>
    <dbReference type="NCBI Taxonomy" id="3032872"/>
    <lineage>
        <taxon>Bacteria</taxon>
        <taxon>Bacillati</taxon>
        <taxon>Bacillota</taxon>
        <taxon>Clostridia</taxon>
        <taxon>Lachnospirales</taxon>
        <taxon>Lachnospiraceae</taxon>
        <taxon>Petralouisia</taxon>
    </lineage>
</organism>
<sequence length="100" mass="11831">MRFVIGGMKYDTDKMERVAAVRKWYKNDSPLMRAVFQGQEVGKTYDCELWKSEKGNWLLTHEEDFRRTYGEAIEEEEAKALLMRYATETYESMFGELPEA</sequence>